<evidence type="ECO:0000256" key="1">
    <source>
        <dbReference type="ARBA" id="ARBA00001946"/>
    </source>
</evidence>
<dbReference type="AlphaFoldDB" id="A0AAW2I039"/>
<dbReference type="Gene3D" id="3.30.56.10">
    <property type="match status" value="2"/>
</dbReference>
<dbReference type="GO" id="GO:0003723">
    <property type="term" value="F:RNA binding"/>
    <property type="evidence" value="ECO:0007669"/>
    <property type="project" value="InterPro"/>
</dbReference>
<evidence type="ECO:0000256" key="3">
    <source>
        <dbReference type="ARBA" id="ARBA00007438"/>
    </source>
</evidence>
<dbReference type="Pfam" id="PF03483">
    <property type="entry name" value="B3_4"/>
    <property type="match status" value="1"/>
</dbReference>
<dbReference type="InterPro" id="IPR045864">
    <property type="entry name" value="aa-tRNA-synth_II/BPL/LPL"/>
</dbReference>
<dbReference type="SMART" id="SM00874">
    <property type="entry name" value="B5"/>
    <property type="match status" value="1"/>
</dbReference>
<dbReference type="CDD" id="cd00769">
    <property type="entry name" value="PheRS_beta_core"/>
    <property type="match status" value="1"/>
</dbReference>
<dbReference type="SUPFAM" id="SSF46955">
    <property type="entry name" value="Putative DNA-binding domain"/>
    <property type="match status" value="2"/>
</dbReference>
<dbReference type="Pfam" id="PF17759">
    <property type="entry name" value="tRNA_synthFbeta"/>
    <property type="match status" value="1"/>
</dbReference>
<dbReference type="GO" id="GO:0000287">
    <property type="term" value="F:magnesium ion binding"/>
    <property type="evidence" value="ECO:0007669"/>
    <property type="project" value="InterPro"/>
</dbReference>
<dbReference type="EMBL" id="JARGDH010000002">
    <property type="protein sequence ID" value="KAL0275151.1"/>
    <property type="molecule type" value="Genomic_DNA"/>
</dbReference>
<dbReference type="PROSITE" id="PS51483">
    <property type="entry name" value="B5"/>
    <property type="match status" value="1"/>
</dbReference>
<evidence type="ECO:0000256" key="5">
    <source>
        <dbReference type="ARBA" id="ARBA00012814"/>
    </source>
</evidence>
<evidence type="ECO:0000256" key="16">
    <source>
        <dbReference type="ARBA" id="ARBA00049255"/>
    </source>
</evidence>
<dbReference type="FunFam" id="3.50.40.10:FF:000002">
    <property type="entry name" value="phenylalanine--tRNA ligase beta subunit"/>
    <property type="match status" value="1"/>
</dbReference>
<comment type="caution">
    <text evidence="18">The sequence shown here is derived from an EMBL/GenBank/DDBJ whole genome shotgun (WGS) entry which is preliminary data.</text>
</comment>
<dbReference type="SUPFAM" id="SSF56037">
    <property type="entry name" value="PheT/TilS domain"/>
    <property type="match status" value="1"/>
</dbReference>
<evidence type="ECO:0000256" key="12">
    <source>
        <dbReference type="ARBA" id="ARBA00022842"/>
    </source>
</evidence>
<dbReference type="GO" id="GO:0009328">
    <property type="term" value="C:phenylalanine-tRNA ligase complex"/>
    <property type="evidence" value="ECO:0007669"/>
    <property type="project" value="TreeGrafter"/>
</dbReference>
<keyword evidence="14" id="KW-0030">Aminoacyl-tRNA synthetase</keyword>
<comment type="similarity">
    <text evidence="3">Belongs to the phenylalanyl-tRNA synthetase beta subunit family. Type 2 subfamily.</text>
</comment>
<evidence type="ECO:0000256" key="13">
    <source>
        <dbReference type="ARBA" id="ARBA00022917"/>
    </source>
</evidence>
<keyword evidence="13" id="KW-0648">Protein biosynthesis</keyword>
<evidence type="ECO:0000256" key="4">
    <source>
        <dbReference type="ARBA" id="ARBA00011209"/>
    </source>
</evidence>
<sequence length="593" mass="66775">MPTIGVKRDLLFKALGKKYTDDEFAELCFAFGLELDEVTSEKQMICKEQGTDSQAQNASEEILYRIDIPANRYDLLCLEGLARSLLVFLGNISPPNYIGASNATEELIVMPDTAKIRPHVVAAVLRNIEFNKDVYDSFIDLQDKLHQNIGRKRTLVSIGTHDLDTIKGPFYYDAKPPNEIKFVPLNQTEEYTGAGVMDLYANHAQLKQYLHIIKDSPVYPVITDSNGVVLSLPPIINGNHSKITLNTKNVFIEVTATDLKKAETVIDTIVAMFSEHCSEKYSYEPVRIKKVDGTTITQPKMRTRKVSFDLDKANKVVGIHESQENVIKLLSKMGLVTAPRTKKANSPKLEVLIPPTRHDILHERDVVEDLAIAYGYNNIEKTFPKCSTVAQEFPLNKLSDHLREELARCGFTEALTFSLCSVDDLTTKLRKNESQERLVTISNPKTLEFQACRTRLLPCVLKTISSNKQMPLPMRIFEVSDVVLVDQNAEVGARNERHLCAVYYNKNAGFEVIHGVLDRIMQCLSVPFDAEKKGCGYYLRACEDETYFPKRCAEVIHNKNVIGTLGILHPNVIKDFELGMPCSALEINIEPFL</sequence>
<protein>
    <recommendedName>
        <fullName evidence="6">Phenylalanine--tRNA ligase beta subunit</fullName>
        <ecNumber evidence="5">6.1.1.20</ecNumber>
    </recommendedName>
    <alternativeName>
        <fullName evidence="15">Phenylalanyl-tRNA synthetase beta subunit</fullName>
    </alternativeName>
</protein>
<dbReference type="InterPro" id="IPR045060">
    <property type="entry name" value="Phe-tRNA-ligase_IIc_bsu"/>
</dbReference>
<keyword evidence="12" id="KW-0460">Magnesium</keyword>
<dbReference type="InterPro" id="IPR020825">
    <property type="entry name" value="Phe-tRNA_synthase-like_B3/B4"/>
</dbReference>
<reference evidence="18" key="1">
    <citation type="journal article" date="2024" name="Gigascience">
        <title>Chromosome-level genome of the poultry shaft louse Menopon gallinae provides insight into the host-switching and adaptive evolution of parasitic lice.</title>
        <authorList>
            <person name="Xu Y."/>
            <person name="Ma L."/>
            <person name="Liu S."/>
            <person name="Liang Y."/>
            <person name="Liu Q."/>
            <person name="He Z."/>
            <person name="Tian L."/>
            <person name="Duan Y."/>
            <person name="Cai W."/>
            <person name="Li H."/>
            <person name="Song F."/>
        </authorList>
    </citation>
    <scope>NUCLEOTIDE SEQUENCE</scope>
    <source>
        <strain evidence="18">Cailab_2023a</strain>
    </source>
</reference>
<dbReference type="GO" id="GO:0006432">
    <property type="term" value="P:phenylalanyl-tRNA aminoacylation"/>
    <property type="evidence" value="ECO:0007669"/>
    <property type="project" value="InterPro"/>
</dbReference>
<keyword evidence="7" id="KW-0963">Cytoplasm</keyword>
<keyword evidence="8" id="KW-0436">Ligase</keyword>
<dbReference type="InterPro" id="IPR040659">
    <property type="entry name" value="PhetRS_B1"/>
</dbReference>
<dbReference type="NCBIfam" id="TIGR00471">
    <property type="entry name" value="pheT_arch"/>
    <property type="match status" value="1"/>
</dbReference>
<dbReference type="Gene3D" id="3.50.40.10">
    <property type="entry name" value="Phenylalanyl-trna Synthetase, Chain B, domain 3"/>
    <property type="match status" value="1"/>
</dbReference>
<dbReference type="InterPro" id="IPR004531">
    <property type="entry name" value="Phe-tRNA-synth_IIc_bsu_arc_euk"/>
</dbReference>
<dbReference type="PANTHER" id="PTHR10947:SF0">
    <property type="entry name" value="PHENYLALANINE--TRNA LIGASE BETA SUBUNIT"/>
    <property type="match status" value="1"/>
</dbReference>
<dbReference type="Gene3D" id="3.30.930.10">
    <property type="entry name" value="Bira Bifunctional Protein, Domain 2"/>
    <property type="match status" value="1"/>
</dbReference>
<dbReference type="GO" id="GO:0005524">
    <property type="term" value="F:ATP binding"/>
    <property type="evidence" value="ECO:0007669"/>
    <property type="project" value="UniProtKB-KW"/>
</dbReference>
<evidence type="ECO:0000256" key="11">
    <source>
        <dbReference type="ARBA" id="ARBA00022840"/>
    </source>
</evidence>
<gene>
    <name evidence="18" type="ORF">PYX00_003101</name>
</gene>
<name>A0AAW2I039_9NEOP</name>
<comment type="catalytic activity">
    <reaction evidence="16">
        <text>tRNA(Phe) + L-phenylalanine + ATP = L-phenylalanyl-tRNA(Phe) + AMP + diphosphate + H(+)</text>
        <dbReference type="Rhea" id="RHEA:19413"/>
        <dbReference type="Rhea" id="RHEA-COMP:9668"/>
        <dbReference type="Rhea" id="RHEA-COMP:9699"/>
        <dbReference type="ChEBI" id="CHEBI:15378"/>
        <dbReference type="ChEBI" id="CHEBI:30616"/>
        <dbReference type="ChEBI" id="CHEBI:33019"/>
        <dbReference type="ChEBI" id="CHEBI:58095"/>
        <dbReference type="ChEBI" id="CHEBI:78442"/>
        <dbReference type="ChEBI" id="CHEBI:78531"/>
        <dbReference type="ChEBI" id="CHEBI:456215"/>
        <dbReference type="EC" id="6.1.1.20"/>
    </reaction>
</comment>
<evidence type="ECO:0000256" key="2">
    <source>
        <dbReference type="ARBA" id="ARBA00004496"/>
    </source>
</evidence>
<dbReference type="SUPFAM" id="SSF55681">
    <property type="entry name" value="Class II aaRS and biotin synthetases"/>
    <property type="match status" value="1"/>
</dbReference>
<dbReference type="Pfam" id="PF03484">
    <property type="entry name" value="B5"/>
    <property type="match status" value="1"/>
</dbReference>
<organism evidence="18">
    <name type="scientific">Menopon gallinae</name>
    <name type="common">poultry shaft louse</name>
    <dbReference type="NCBI Taxonomy" id="328185"/>
    <lineage>
        <taxon>Eukaryota</taxon>
        <taxon>Metazoa</taxon>
        <taxon>Ecdysozoa</taxon>
        <taxon>Arthropoda</taxon>
        <taxon>Hexapoda</taxon>
        <taxon>Insecta</taxon>
        <taxon>Pterygota</taxon>
        <taxon>Neoptera</taxon>
        <taxon>Paraneoptera</taxon>
        <taxon>Psocodea</taxon>
        <taxon>Troctomorpha</taxon>
        <taxon>Phthiraptera</taxon>
        <taxon>Amblycera</taxon>
        <taxon>Menoponidae</taxon>
        <taxon>Menopon</taxon>
    </lineage>
</organism>
<keyword evidence="9" id="KW-0479">Metal-binding</keyword>
<keyword evidence="10" id="KW-0547">Nucleotide-binding</keyword>
<feature type="domain" description="B5" evidence="17">
    <location>
        <begin position="301"/>
        <end position="381"/>
    </location>
</feature>
<dbReference type="InterPro" id="IPR005146">
    <property type="entry name" value="B3/B4_tRNA-bd"/>
</dbReference>
<evidence type="ECO:0000256" key="8">
    <source>
        <dbReference type="ARBA" id="ARBA00022598"/>
    </source>
</evidence>
<dbReference type="InterPro" id="IPR009061">
    <property type="entry name" value="DNA-bd_dom_put_sf"/>
</dbReference>
<evidence type="ECO:0000256" key="10">
    <source>
        <dbReference type="ARBA" id="ARBA00022741"/>
    </source>
</evidence>
<dbReference type="InterPro" id="IPR005147">
    <property type="entry name" value="tRNA_synthase_B5-dom"/>
</dbReference>
<evidence type="ECO:0000256" key="6">
    <source>
        <dbReference type="ARBA" id="ARBA00017032"/>
    </source>
</evidence>
<dbReference type="EC" id="6.1.1.20" evidence="5"/>
<keyword evidence="11" id="KW-0067">ATP-binding</keyword>
<evidence type="ECO:0000313" key="18">
    <source>
        <dbReference type="EMBL" id="KAL0275151.1"/>
    </source>
</evidence>
<evidence type="ECO:0000256" key="14">
    <source>
        <dbReference type="ARBA" id="ARBA00023146"/>
    </source>
</evidence>
<evidence type="ECO:0000256" key="15">
    <source>
        <dbReference type="ARBA" id="ARBA00033189"/>
    </source>
</evidence>
<dbReference type="Pfam" id="PF18262">
    <property type="entry name" value="PhetRS_B1"/>
    <property type="match status" value="1"/>
</dbReference>
<comment type="subunit">
    <text evidence="4">Tetramer of two alpha and two beta subunits.</text>
</comment>
<comment type="cofactor">
    <cofactor evidence="1">
        <name>Mg(2+)</name>
        <dbReference type="ChEBI" id="CHEBI:18420"/>
    </cofactor>
</comment>
<dbReference type="FunFam" id="3.30.56.10:FF:000005">
    <property type="entry name" value="Phenylalanine--tRNA ligase beta subunit"/>
    <property type="match status" value="1"/>
</dbReference>
<dbReference type="SMART" id="SM00873">
    <property type="entry name" value="B3_4"/>
    <property type="match status" value="1"/>
</dbReference>
<dbReference type="FunFam" id="3.30.930.10:FF:000032">
    <property type="entry name" value="Phenylalanine--tRNA ligase beta subunit"/>
    <property type="match status" value="1"/>
</dbReference>
<accession>A0AAW2I039</accession>
<evidence type="ECO:0000259" key="17">
    <source>
        <dbReference type="PROSITE" id="PS51483"/>
    </source>
</evidence>
<evidence type="ECO:0000256" key="9">
    <source>
        <dbReference type="ARBA" id="ARBA00022723"/>
    </source>
</evidence>
<comment type="subcellular location">
    <subcellularLocation>
        <location evidence="2">Cytoplasm</location>
    </subcellularLocation>
</comment>
<dbReference type="GO" id="GO:0004826">
    <property type="term" value="F:phenylalanine-tRNA ligase activity"/>
    <property type="evidence" value="ECO:0007669"/>
    <property type="project" value="UniProtKB-EC"/>
</dbReference>
<proteinExistence type="inferred from homology"/>
<dbReference type="InterPro" id="IPR041616">
    <property type="entry name" value="PheRS_beta_core"/>
</dbReference>
<evidence type="ECO:0000256" key="7">
    <source>
        <dbReference type="ARBA" id="ARBA00022490"/>
    </source>
</evidence>
<dbReference type="PANTHER" id="PTHR10947">
    <property type="entry name" value="PHENYLALANYL-TRNA SYNTHETASE BETA CHAIN AND LEUCINE-RICH REPEAT-CONTAINING PROTEIN 47"/>
    <property type="match status" value="1"/>
</dbReference>